<evidence type="ECO:0000313" key="2">
    <source>
        <dbReference type="EMBL" id="KAJ7216653.1"/>
    </source>
</evidence>
<accession>A0AAD6YIQ8</accession>
<gene>
    <name evidence="2" type="ORF">GGX14DRAFT_696376</name>
</gene>
<sequence>MAGKRKLKRVPHALHSELSEYASLLRALRANDTLDVAKHITRAPPPPTKRHKPQPSSGDIVVPVPPATDVGEGSSTLVGTEPPKPKSTDPPKPKPTRDTWTRWPLLAADVHVPEWGLDDEIAALVRQCLQTTAADEDVDDAEPPSYLPHLTHSASAFLSSVLALLAHHTPARPQSMQNRLNPINWKTVLDVVASCGDVDAATIASVQARMEVIYGPYESPAMSRLKARAAAKSRTAAALQEADDALMMLVRPQGKTEPMEDEDGPDD</sequence>
<organism evidence="2 3">
    <name type="scientific">Mycena pura</name>
    <dbReference type="NCBI Taxonomy" id="153505"/>
    <lineage>
        <taxon>Eukaryota</taxon>
        <taxon>Fungi</taxon>
        <taxon>Dikarya</taxon>
        <taxon>Basidiomycota</taxon>
        <taxon>Agaricomycotina</taxon>
        <taxon>Agaricomycetes</taxon>
        <taxon>Agaricomycetidae</taxon>
        <taxon>Agaricales</taxon>
        <taxon>Marasmiineae</taxon>
        <taxon>Mycenaceae</taxon>
        <taxon>Mycena</taxon>
    </lineage>
</organism>
<reference evidence="2" key="1">
    <citation type="submission" date="2023-03" db="EMBL/GenBank/DDBJ databases">
        <title>Massive genome expansion in bonnet fungi (Mycena s.s.) driven by repeated elements and novel gene families across ecological guilds.</title>
        <authorList>
            <consortium name="Lawrence Berkeley National Laboratory"/>
            <person name="Harder C.B."/>
            <person name="Miyauchi S."/>
            <person name="Viragh M."/>
            <person name="Kuo A."/>
            <person name="Thoen E."/>
            <person name="Andreopoulos B."/>
            <person name="Lu D."/>
            <person name="Skrede I."/>
            <person name="Drula E."/>
            <person name="Henrissat B."/>
            <person name="Morin E."/>
            <person name="Kohler A."/>
            <person name="Barry K."/>
            <person name="LaButti K."/>
            <person name="Morin E."/>
            <person name="Salamov A."/>
            <person name="Lipzen A."/>
            <person name="Mereny Z."/>
            <person name="Hegedus B."/>
            <person name="Baldrian P."/>
            <person name="Stursova M."/>
            <person name="Weitz H."/>
            <person name="Taylor A."/>
            <person name="Grigoriev I.V."/>
            <person name="Nagy L.G."/>
            <person name="Martin F."/>
            <person name="Kauserud H."/>
        </authorList>
    </citation>
    <scope>NUCLEOTIDE SEQUENCE</scope>
    <source>
        <strain evidence="2">9144</strain>
    </source>
</reference>
<dbReference type="AlphaFoldDB" id="A0AAD6YIQ8"/>
<dbReference type="Proteomes" id="UP001219525">
    <property type="component" value="Unassembled WGS sequence"/>
</dbReference>
<evidence type="ECO:0000256" key="1">
    <source>
        <dbReference type="SAM" id="MobiDB-lite"/>
    </source>
</evidence>
<keyword evidence="3" id="KW-1185">Reference proteome</keyword>
<dbReference type="EMBL" id="JARJCW010000015">
    <property type="protein sequence ID" value="KAJ7216653.1"/>
    <property type="molecule type" value="Genomic_DNA"/>
</dbReference>
<comment type="caution">
    <text evidence="2">The sequence shown here is derived from an EMBL/GenBank/DDBJ whole genome shotgun (WGS) entry which is preliminary data.</text>
</comment>
<evidence type="ECO:0000313" key="3">
    <source>
        <dbReference type="Proteomes" id="UP001219525"/>
    </source>
</evidence>
<protein>
    <submittedName>
        <fullName evidence="2">Uncharacterized protein</fullName>
    </submittedName>
</protein>
<name>A0AAD6YIQ8_9AGAR</name>
<feature type="compositionally biased region" description="Basic and acidic residues" evidence="1">
    <location>
        <begin position="83"/>
        <end position="99"/>
    </location>
</feature>
<feature type="region of interest" description="Disordered" evidence="1">
    <location>
        <begin position="39"/>
        <end position="99"/>
    </location>
</feature>
<proteinExistence type="predicted"/>